<dbReference type="Proteomes" id="UP000177111">
    <property type="component" value="Unassembled WGS sequence"/>
</dbReference>
<gene>
    <name evidence="1" type="ORF">A3I96_03130</name>
</gene>
<evidence type="ECO:0000313" key="1">
    <source>
        <dbReference type="EMBL" id="OGN30799.1"/>
    </source>
</evidence>
<dbReference type="AlphaFoldDB" id="A0A1F8H224"/>
<proteinExistence type="predicted"/>
<organism evidence="1 2">
    <name type="scientific">Candidatus Yanofskybacteria bacterium RIFCSPLOWO2_02_FULL_44_18</name>
    <dbReference type="NCBI Taxonomy" id="1802705"/>
    <lineage>
        <taxon>Bacteria</taxon>
        <taxon>Candidatus Yanofskyibacteriota</taxon>
    </lineage>
</organism>
<name>A0A1F8H224_9BACT</name>
<protein>
    <submittedName>
        <fullName evidence="1">Uncharacterized protein</fullName>
    </submittedName>
</protein>
<evidence type="ECO:0000313" key="2">
    <source>
        <dbReference type="Proteomes" id="UP000177111"/>
    </source>
</evidence>
<sequence length="62" mass="7262">MMLPKEAIEEFKKLYLQRFKVQLTDAEASFRANNLVNLYKFVYGESEPGPITKSEPEDQQNH</sequence>
<comment type="caution">
    <text evidence="1">The sequence shown here is derived from an EMBL/GenBank/DDBJ whole genome shotgun (WGS) entry which is preliminary data.</text>
</comment>
<dbReference type="EMBL" id="MGKT01000008">
    <property type="protein sequence ID" value="OGN30799.1"/>
    <property type="molecule type" value="Genomic_DNA"/>
</dbReference>
<accession>A0A1F8H224</accession>
<reference evidence="1 2" key="1">
    <citation type="journal article" date="2016" name="Nat. Commun.">
        <title>Thousands of microbial genomes shed light on interconnected biogeochemical processes in an aquifer system.</title>
        <authorList>
            <person name="Anantharaman K."/>
            <person name="Brown C.T."/>
            <person name="Hug L.A."/>
            <person name="Sharon I."/>
            <person name="Castelle C.J."/>
            <person name="Probst A.J."/>
            <person name="Thomas B.C."/>
            <person name="Singh A."/>
            <person name="Wilkins M.J."/>
            <person name="Karaoz U."/>
            <person name="Brodie E.L."/>
            <person name="Williams K.H."/>
            <person name="Hubbard S.S."/>
            <person name="Banfield J.F."/>
        </authorList>
    </citation>
    <scope>NUCLEOTIDE SEQUENCE [LARGE SCALE GENOMIC DNA]</scope>
</reference>